<dbReference type="PROSITE" id="PS50198">
    <property type="entry name" value="PPIC_PPIASE_2"/>
    <property type="match status" value="1"/>
</dbReference>
<dbReference type="EC" id="5.2.1.8" evidence="2"/>
<keyword evidence="3" id="KW-0732">Signal</keyword>
<dbReference type="SUPFAM" id="SSF54534">
    <property type="entry name" value="FKBP-like"/>
    <property type="match status" value="1"/>
</dbReference>
<evidence type="ECO:0000259" key="8">
    <source>
        <dbReference type="PROSITE" id="PS50198"/>
    </source>
</evidence>
<dbReference type="Gene3D" id="3.10.50.40">
    <property type="match status" value="1"/>
</dbReference>
<reference evidence="9 10" key="1">
    <citation type="submission" date="2013-05" db="EMBL/GenBank/DDBJ databases">
        <title>Draft genome sequence of Rubidibacter lacunae KORDI 51-2.</title>
        <authorList>
            <person name="Choi D.H."/>
            <person name="Noh J.H."/>
            <person name="Kwon K.-K."/>
            <person name="Lee J.-H."/>
            <person name="Ryu J.-Y."/>
        </authorList>
    </citation>
    <scope>NUCLEOTIDE SEQUENCE [LARGE SCALE GENOMIC DNA]</scope>
    <source>
        <strain evidence="9 10">KORDI 51-2</strain>
    </source>
</reference>
<gene>
    <name evidence="9" type="ORF">KR51_00007770</name>
</gene>
<protein>
    <recommendedName>
        <fullName evidence="2">peptidylprolyl isomerase</fullName>
        <ecNumber evidence="2">5.2.1.8</ecNumber>
    </recommendedName>
</protein>
<dbReference type="AlphaFoldDB" id="U5DNM0"/>
<keyword evidence="5 6" id="KW-0413">Isomerase</keyword>
<dbReference type="InParanoid" id="U5DNM0"/>
<comment type="caution">
    <text evidence="9">The sequence shown here is derived from an EMBL/GenBank/DDBJ whole genome shotgun (WGS) entry which is preliminary data.</text>
</comment>
<feature type="domain" description="PpiC" evidence="8">
    <location>
        <begin position="116"/>
        <end position="206"/>
    </location>
</feature>
<dbReference type="RefSeq" id="WP_022604876.1">
    <property type="nucleotide sequence ID" value="NZ_ASSJ01000017.1"/>
</dbReference>
<evidence type="ECO:0000256" key="1">
    <source>
        <dbReference type="ARBA" id="ARBA00000971"/>
    </source>
</evidence>
<dbReference type="InterPro" id="IPR000297">
    <property type="entry name" value="PPIase_PpiC"/>
</dbReference>
<comment type="catalytic activity">
    <reaction evidence="1">
        <text>[protein]-peptidylproline (omega=180) = [protein]-peptidylproline (omega=0)</text>
        <dbReference type="Rhea" id="RHEA:16237"/>
        <dbReference type="Rhea" id="RHEA-COMP:10747"/>
        <dbReference type="Rhea" id="RHEA-COMP:10748"/>
        <dbReference type="ChEBI" id="CHEBI:83833"/>
        <dbReference type="ChEBI" id="CHEBI:83834"/>
        <dbReference type="EC" id="5.2.1.8"/>
    </reaction>
</comment>
<proteinExistence type="predicted"/>
<accession>U5DNM0</accession>
<evidence type="ECO:0000313" key="10">
    <source>
        <dbReference type="Proteomes" id="UP000016960"/>
    </source>
</evidence>
<evidence type="ECO:0000256" key="6">
    <source>
        <dbReference type="PROSITE-ProRule" id="PRU00278"/>
    </source>
</evidence>
<organism evidence="9 10">
    <name type="scientific">Rubidibacter lacunae KORDI 51-2</name>
    <dbReference type="NCBI Taxonomy" id="582515"/>
    <lineage>
        <taxon>Bacteria</taxon>
        <taxon>Bacillati</taxon>
        <taxon>Cyanobacteriota</taxon>
        <taxon>Cyanophyceae</taxon>
        <taxon>Oscillatoriophycideae</taxon>
        <taxon>Chroococcales</taxon>
        <taxon>Aphanothecaceae</taxon>
        <taxon>Rubidibacter</taxon>
    </lineage>
</organism>
<dbReference type="InterPro" id="IPR046357">
    <property type="entry name" value="PPIase_dom_sf"/>
</dbReference>
<evidence type="ECO:0000256" key="2">
    <source>
        <dbReference type="ARBA" id="ARBA00013194"/>
    </source>
</evidence>
<keyword evidence="10" id="KW-1185">Reference proteome</keyword>
<dbReference type="Proteomes" id="UP000016960">
    <property type="component" value="Unassembled WGS sequence"/>
</dbReference>
<name>U5DNM0_9CHRO</name>
<dbReference type="STRING" id="582515.KR51_00007770"/>
<dbReference type="Pfam" id="PF00639">
    <property type="entry name" value="Rotamase"/>
    <property type="match status" value="1"/>
</dbReference>
<evidence type="ECO:0000256" key="4">
    <source>
        <dbReference type="ARBA" id="ARBA00023110"/>
    </source>
</evidence>
<evidence type="ECO:0000256" key="7">
    <source>
        <dbReference type="SAM" id="MobiDB-lite"/>
    </source>
</evidence>
<dbReference type="PANTHER" id="PTHR47245">
    <property type="entry name" value="PEPTIDYLPROLYL ISOMERASE"/>
    <property type="match status" value="1"/>
</dbReference>
<dbReference type="OrthoDB" id="507969at2"/>
<dbReference type="InterPro" id="IPR050245">
    <property type="entry name" value="PrsA_foldase"/>
</dbReference>
<evidence type="ECO:0000256" key="5">
    <source>
        <dbReference type="ARBA" id="ARBA00023235"/>
    </source>
</evidence>
<feature type="region of interest" description="Disordered" evidence="7">
    <location>
        <begin position="247"/>
        <end position="269"/>
    </location>
</feature>
<evidence type="ECO:0000313" key="9">
    <source>
        <dbReference type="EMBL" id="ERN42467.1"/>
    </source>
</evidence>
<dbReference type="GO" id="GO:0003755">
    <property type="term" value="F:peptidyl-prolyl cis-trans isomerase activity"/>
    <property type="evidence" value="ECO:0007669"/>
    <property type="project" value="UniProtKB-KW"/>
</dbReference>
<dbReference type="PATRIC" id="fig|582515.4.peg.861"/>
<evidence type="ECO:0000256" key="3">
    <source>
        <dbReference type="ARBA" id="ARBA00022729"/>
    </source>
</evidence>
<sequence>MSVVLKIDREPVASDHLLPLLAGYQLLPQLARELLIDRAIASVECPPEEEQLARKQFFERNQLSDPQQIQLWLKRFGMTQNQLDRLAVRAQKIETFKQQTWGLKLESYFLKRKRELDQVVYSLIRIRDADLANELYFRIQDGEATFAEVAQEHSQGSEAQTGGLVGPVYLSTPHRALAQILASSQPGQLWPPQRIEEWYAIVRLEKLIPAQLDDAMRRRLLDELFRKWIEEQIQQKVAIEADDSDAIASPAANAPPASAHPTSAAAPSS</sequence>
<dbReference type="PANTHER" id="PTHR47245:SF1">
    <property type="entry name" value="FOLDASE PROTEIN PRSA"/>
    <property type="match status" value="1"/>
</dbReference>
<dbReference type="EMBL" id="ASSJ01000017">
    <property type="protein sequence ID" value="ERN42467.1"/>
    <property type="molecule type" value="Genomic_DNA"/>
</dbReference>
<dbReference type="eggNOG" id="COG0760">
    <property type="taxonomic scope" value="Bacteria"/>
</dbReference>
<keyword evidence="4 6" id="KW-0697">Rotamase</keyword>